<accession>A0A812T5Z6</accession>
<dbReference type="SUPFAM" id="SSF52799">
    <property type="entry name" value="(Phosphotyrosine protein) phosphatases II"/>
    <property type="match status" value="1"/>
</dbReference>
<keyword evidence="2" id="KW-1185">Reference proteome</keyword>
<dbReference type="Proteomes" id="UP000649617">
    <property type="component" value="Unassembled WGS sequence"/>
</dbReference>
<organism evidence="1 2">
    <name type="scientific">Symbiodinium pilosum</name>
    <name type="common">Dinoflagellate</name>
    <dbReference type="NCBI Taxonomy" id="2952"/>
    <lineage>
        <taxon>Eukaryota</taxon>
        <taxon>Sar</taxon>
        <taxon>Alveolata</taxon>
        <taxon>Dinophyceae</taxon>
        <taxon>Suessiales</taxon>
        <taxon>Symbiodiniaceae</taxon>
        <taxon>Symbiodinium</taxon>
    </lineage>
</organism>
<comment type="caution">
    <text evidence="1">The sequence shown here is derived from an EMBL/GenBank/DDBJ whole genome shotgun (WGS) entry which is preliminary data.</text>
</comment>
<dbReference type="AlphaFoldDB" id="A0A812T5Z6"/>
<dbReference type="OrthoDB" id="442453at2759"/>
<dbReference type="EMBL" id="CAJNIZ010028746">
    <property type="protein sequence ID" value="CAE7510530.1"/>
    <property type="molecule type" value="Genomic_DNA"/>
</dbReference>
<feature type="non-terminal residue" evidence="1">
    <location>
        <position position="56"/>
    </location>
</feature>
<sequence>VENGDVNWIVPDKFLAFAGPSPTSTDADGFPAFTPEDYVPIFRDAGIGLVVRLNKK</sequence>
<dbReference type="InterPro" id="IPR029021">
    <property type="entry name" value="Prot-tyrosine_phosphatase-like"/>
</dbReference>
<name>A0A812T5Z6_SYMPI</name>
<gene>
    <name evidence="1" type="primary">CDC14A</name>
    <name evidence="1" type="ORF">SPIL2461_LOCUS13281</name>
</gene>
<evidence type="ECO:0000313" key="2">
    <source>
        <dbReference type="Proteomes" id="UP000649617"/>
    </source>
</evidence>
<feature type="non-terminal residue" evidence="1">
    <location>
        <position position="1"/>
    </location>
</feature>
<protein>
    <submittedName>
        <fullName evidence="1">CDC14A protein</fullName>
    </submittedName>
</protein>
<proteinExistence type="predicted"/>
<reference evidence="1" key="1">
    <citation type="submission" date="2021-02" db="EMBL/GenBank/DDBJ databases">
        <authorList>
            <person name="Dougan E. K."/>
            <person name="Rhodes N."/>
            <person name="Thang M."/>
            <person name="Chan C."/>
        </authorList>
    </citation>
    <scope>NUCLEOTIDE SEQUENCE</scope>
</reference>
<dbReference type="Gene3D" id="3.90.190.10">
    <property type="entry name" value="Protein tyrosine phosphatase superfamily"/>
    <property type="match status" value="1"/>
</dbReference>
<evidence type="ECO:0000313" key="1">
    <source>
        <dbReference type="EMBL" id="CAE7510530.1"/>
    </source>
</evidence>